<gene>
    <name evidence="2" type="ORF">AaE_004521</name>
</gene>
<dbReference type="AlphaFoldDB" id="A0A6A5AMA0"/>
<comment type="caution">
    <text evidence="2">The sequence shown here is derived from an EMBL/GenBank/DDBJ whole genome shotgun (WGS) entry which is preliminary data.</text>
</comment>
<protein>
    <submittedName>
        <fullName evidence="2">Uncharacterized protein</fullName>
    </submittedName>
</protein>
<reference evidence="2 3" key="1">
    <citation type="submission" date="2019-06" db="EMBL/GenBank/DDBJ databases">
        <title>Genomics analysis of Aphanomyces spp. identifies a new class of oomycete effector associated with host adaptation.</title>
        <authorList>
            <person name="Gaulin E."/>
        </authorList>
    </citation>
    <scope>NUCLEOTIDE SEQUENCE [LARGE SCALE GENOMIC DNA]</scope>
    <source>
        <strain evidence="2 3">E</strain>
    </source>
</reference>
<sequence>MRFQTRVRVKRLFLGWRMLTYERRTYGAMLYAAEKQVQVVVFLTIRANMCQIDNIYLFLHLHGEGKRVETLELETDQLHGAVTELTKHSHVRSQLDEEKVAKLHATIEVERQRVAEKNKELAAVKMQLTAALATIEDLRSKAKASEALAPLEAELFDYKKACFQMANEILTQMERQLEDYSLFEGQQNLADILSGDVVNSLDFAEHPLLYDPTAKFAKENKLSDKTTKAPSPKKSKTDSPGTMSVATIDRADRILMQW</sequence>
<name>A0A6A5AMA0_APHAT</name>
<proteinExistence type="predicted"/>
<feature type="region of interest" description="Disordered" evidence="1">
    <location>
        <begin position="221"/>
        <end position="243"/>
    </location>
</feature>
<dbReference type="Proteomes" id="UP000469452">
    <property type="component" value="Unassembled WGS sequence"/>
</dbReference>
<organism evidence="2 3">
    <name type="scientific">Aphanomyces astaci</name>
    <name type="common">Crayfish plague agent</name>
    <dbReference type="NCBI Taxonomy" id="112090"/>
    <lineage>
        <taxon>Eukaryota</taxon>
        <taxon>Sar</taxon>
        <taxon>Stramenopiles</taxon>
        <taxon>Oomycota</taxon>
        <taxon>Saprolegniomycetes</taxon>
        <taxon>Saprolegniales</taxon>
        <taxon>Verrucalvaceae</taxon>
        <taxon>Aphanomyces</taxon>
    </lineage>
</organism>
<evidence type="ECO:0000313" key="2">
    <source>
        <dbReference type="EMBL" id="KAF0756719.1"/>
    </source>
</evidence>
<evidence type="ECO:0000313" key="3">
    <source>
        <dbReference type="Proteomes" id="UP000469452"/>
    </source>
</evidence>
<accession>A0A6A5AMA0</accession>
<dbReference type="VEuPathDB" id="FungiDB:H257_11821"/>
<feature type="non-terminal residue" evidence="2">
    <location>
        <position position="258"/>
    </location>
</feature>
<dbReference type="EMBL" id="VJMI01010162">
    <property type="protein sequence ID" value="KAF0756719.1"/>
    <property type="molecule type" value="Genomic_DNA"/>
</dbReference>
<evidence type="ECO:0000256" key="1">
    <source>
        <dbReference type="SAM" id="MobiDB-lite"/>
    </source>
</evidence>